<gene>
    <name evidence="1" type="ORF">EGYM00163_LOCUS1866</name>
</gene>
<organism evidence="1">
    <name type="scientific">Eutreptiella gymnastica</name>
    <dbReference type="NCBI Taxonomy" id="73025"/>
    <lineage>
        <taxon>Eukaryota</taxon>
        <taxon>Discoba</taxon>
        <taxon>Euglenozoa</taxon>
        <taxon>Euglenida</taxon>
        <taxon>Spirocuta</taxon>
        <taxon>Euglenophyceae</taxon>
        <taxon>Eutreptiales</taxon>
        <taxon>Eutreptiaceae</taxon>
        <taxon>Eutreptiella</taxon>
    </lineage>
</organism>
<dbReference type="AlphaFoldDB" id="A0A7S4FEL4"/>
<dbReference type="EMBL" id="HBJA01005751">
    <property type="protein sequence ID" value="CAE0790752.1"/>
    <property type="molecule type" value="Transcribed_RNA"/>
</dbReference>
<proteinExistence type="predicted"/>
<reference evidence="1" key="1">
    <citation type="submission" date="2021-01" db="EMBL/GenBank/DDBJ databases">
        <authorList>
            <person name="Corre E."/>
            <person name="Pelletier E."/>
            <person name="Niang G."/>
            <person name="Scheremetjew M."/>
            <person name="Finn R."/>
            <person name="Kale V."/>
            <person name="Holt S."/>
            <person name="Cochrane G."/>
            <person name="Meng A."/>
            <person name="Brown T."/>
            <person name="Cohen L."/>
        </authorList>
    </citation>
    <scope>NUCLEOTIDE SEQUENCE</scope>
    <source>
        <strain evidence="1">CCMP1594</strain>
    </source>
</reference>
<evidence type="ECO:0000313" key="1">
    <source>
        <dbReference type="EMBL" id="CAE0790752.1"/>
    </source>
</evidence>
<sequence length="107" mass="11655">MPCATPCALSPSVSFLLSEDEGQALRRTCDRCSHSLPVDVRPPRKLRKSKADIRDFRQRFHGQPASALLLPCACIADAVQPLLLQSSGQVFISGGSSILVIVQRHTE</sequence>
<protein>
    <submittedName>
        <fullName evidence="1">Uncharacterized protein</fullName>
    </submittedName>
</protein>
<accession>A0A7S4FEL4</accession>
<name>A0A7S4FEL4_9EUGL</name>